<proteinExistence type="predicted"/>
<name>A0ABR1I4W6_9HYPO</name>
<keyword evidence="2" id="KW-1185">Reference proteome</keyword>
<gene>
    <name evidence="1" type="ORF">QQZ08_004849</name>
</gene>
<dbReference type="EMBL" id="JAZAVK010000039">
    <property type="protein sequence ID" value="KAK7428588.1"/>
    <property type="molecule type" value="Genomic_DNA"/>
</dbReference>
<dbReference type="Proteomes" id="UP001498421">
    <property type="component" value="Unassembled WGS sequence"/>
</dbReference>
<sequence>MTPQAVDMIAALDADAFSANVPAMLLSASRRLSKERGGNSGEFADVELSRSRVTESPTIAAASMAMRPPLRDEDAYYVAWIAFHEVVFKLPSDEIRHYRPALDTLSTAEPIDADATSPHYAGTTSLP</sequence>
<comment type="caution">
    <text evidence="1">The sequence shown here is derived from an EMBL/GenBank/DDBJ whole genome shotgun (WGS) entry which is preliminary data.</text>
</comment>
<reference evidence="1 2" key="1">
    <citation type="journal article" date="2025" name="Microbiol. Resour. Announc.">
        <title>Draft genome sequences for Neonectria magnoliae and Neonectria punicea, canker pathogens of Liriodendron tulipifera and Acer saccharum in West Virginia.</title>
        <authorList>
            <person name="Petronek H.M."/>
            <person name="Kasson M.T."/>
            <person name="Metheny A.M."/>
            <person name="Stauder C.M."/>
            <person name="Lovett B."/>
            <person name="Lynch S.C."/>
            <person name="Garnas J.R."/>
            <person name="Kasson L.R."/>
            <person name="Stajich J.E."/>
        </authorList>
    </citation>
    <scope>NUCLEOTIDE SEQUENCE [LARGE SCALE GENOMIC DNA]</scope>
    <source>
        <strain evidence="1 2">NRRL 64651</strain>
    </source>
</reference>
<evidence type="ECO:0000313" key="1">
    <source>
        <dbReference type="EMBL" id="KAK7428588.1"/>
    </source>
</evidence>
<organism evidence="1 2">
    <name type="scientific">Neonectria magnoliae</name>
    <dbReference type="NCBI Taxonomy" id="2732573"/>
    <lineage>
        <taxon>Eukaryota</taxon>
        <taxon>Fungi</taxon>
        <taxon>Dikarya</taxon>
        <taxon>Ascomycota</taxon>
        <taxon>Pezizomycotina</taxon>
        <taxon>Sordariomycetes</taxon>
        <taxon>Hypocreomycetidae</taxon>
        <taxon>Hypocreales</taxon>
        <taxon>Nectriaceae</taxon>
        <taxon>Neonectria</taxon>
    </lineage>
</organism>
<protein>
    <submittedName>
        <fullName evidence="1">Uncharacterized protein</fullName>
    </submittedName>
</protein>
<accession>A0ABR1I4W6</accession>
<evidence type="ECO:0000313" key="2">
    <source>
        <dbReference type="Proteomes" id="UP001498421"/>
    </source>
</evidence>